<reference evidence="2 3" key="1">
    <citation type="submission" date="2020-06" db="EMBL/GenBank/DDBJ databases">
        <title>Sulfitobacter algicola sp. nov., isolated from green algae.</title>
        <authorList>
            <person name="Wang C."/>
        </authorList>
    </citation>
    <scope>NUCLEOTIDE SEQUENCE [LARGE SCALE GENOMIC DNA]</scope>
    <source>
        <strain evidence="2 3">1151</strain>
    </source>
</reference>
<dbReference type="RefSeq" id="WP_174134754.1">
    <property type="nucleotide sequence ID" value="NZ_JABUFE010000001.1"/>
</dbReference>
<keyword evidence="1" id="KW-0812">Transmembrane</keyword>
<evidence type="ECO:0000313" key="2">
    <source>
        <dbReference type="EMBL" id="NSX53606.1"/>
    </source>
</evidence>
<keyword evidence="3" id="KW-1185">Reference proteome</keyword>
<name>A0ABX2INQ9_9RHOB</name>
<protein>
    <submittedName>
        <fullName evidence="2">Uncharacterized protein</fullName>
    </submittedName>
</protein>
<dbReference type="EMBL" id="JABUFE010000001">
    <property type="protein sequence ID" value="NSX53606.1"/>
    <property type="molecule type" value="Genomic_DNA"/>
</dbReference>
<comment type="caution">
    <text evidence="2">The sequence shown here is derived from an EMBL/GenBank/DDBJ whole genome shotgun (WGS) entry which is preliminary data.</text>
</comment>
<evidence type="ECO:0000313" key="3">
    <source>
        <dbReference type="Proteomes" id="UP000777935"/>
    </source>
</evidence>
<accession>A0ABX2INQ9</accession>
<evidence type="ECO:0000256" key="1">
    <source>
        <dbReference type="SAM" id="Phobius"/>
    </source>
</evidence>
<feature type="transmembrane region" description="Helical" evidence="1">
    <location>
        <begin position="21"/>
        <end position="38"/>
    </location>
</feature>
<gene>
    <name evidence="2" type="ORF">HRQ87_02220</name>
</gene>
<keyword evidence="1" id="KW-0472">Membrane</keyword>
<proteinExistence type="predicted"/>
<organism evidence="2 3">
    <name type="scientific">Parasulfitobacter algicola</name>
    <dbReference type="NCBI Taxonomy" id="2614809"/>
    <lineage>
        <taxon>Bacteria</taxon>
        <taxon>Pseudomonadati</taxon>
        <taxon>Pseudomonadota</taxon>
        <taxon>Alphaproteobacteria</taxon>
        <taxon>Rhodobacterales</taxon>
        <taxon>Roseobacteraceae</taxon>
        <taxon>Parasulfitobacter</taxon>
    </lineage>
</organism>
<dbReference type="Proteomes" id="UP000777935">
    <property type="component" value="Unassembled WGS sequence"/>
</dbReference>
<sequence length="63" mass="7063">MSDTAQSLPATEHRKNRKFRNMLIALTCTALLIGSFYLSDRSFVTEASIIPFSAPMTVEIEQL</sequence>
<keyword evidence="1" id="KW-1133">Transmembrane helix</keyword>